<organism evidence="1 2">
    <name type="scientific">Steinernema glaseri</name>
    <dbReference type="NCBI Taxonomy" id="37863"/>
    <lineage>
        <taxon>Eukaryota</taxon>
        <taxon>Metazoa</taxon>
        <taxon>Ecdysozoa</taxon>
        <taxon>Nematoda</taxon>
        <taxon>Chromadorea</taxon>
        <taxon>Rhabditida</taxon>
        <taxon>Tylenchina</taxon>
        <taxon>Panagrolaimomorpha</taxon>
        <taxon>Strongyloidoidea</taxon>
        <taxon>Steinernematidae</taxon>
        <taxon>Steinernema</taxon>
    </lineage>
</organism>
<reference evidence="2" key="1">
    <citation type="submission" date="2016-11" db="UniProtKB">
        <authorList>
            <consortium name="WormBaseParasite"/>
        </authorList>
    </citation>
    <scope>IDENTIFICATION</scope>
</reference>
<dbReference type="WBParaSite" id="L893_g1975.t1">
    <property type="protein sequence ID" value="L893_g1975.t1"/>
    <property type="gene ID" value="L893_g1975"/>
</dbReference>
<name>A0A1I7YU82_9BILA</name>
<accession>A0A1I7YU82</accession>
<dbReference type="Proteomes" id="UP000095287">
    <property type="component" value="Unplaced"/>
</dbReference>
<sequence>MDSVPLLFVESVSASLSKDSTYRLKDCRSAVWKVGAEHIWTVMKDIDIQVLVPRMDPLYGCLISERIPSTMIAKQRSIDDLRRIRFAWVYVNILPRLGGPEASIKSLNALFSHVSSIHVERLRMQCVRRIDSRFQNFFPNSVNRISTTCCTFGADSVFPEWLRRILRSNSLHELSITSTNVEGRIEDVEEDLIHQSFMHGKPLEIYMTGNQNFTNLNAKFFRKVLDLWINSETPFPREISYLSNIRNEEMRTLRRECFNGKESLLHKSRNGKVIWEIGSTAIKFTRNVSKKKDKKSKKVNH</sequence>
<evidence type="ECO:0000313" key="1">
    <source>
        <dbReference type="Proteomes" id="UP000095287"/>
    </source>
</evidence>
<dbReference type="AlphaFoldDB" id="A0A1I7YU82"/>
<proteinExistence type="predicted"/>
<keyword evidence="1" id="KW-1185">Reference proteome</keyword>
<protein>
    <submittedName>
        <fullName evidence="2">FBA_2 domain-containing protein</fullName>
    </submittedName>
</protein>
<evidence type="ECO:0000313" key="2">
    <source>
        <dbReference type="WBParaSite" id="L893_g1975.t1"/>
    </source>
</evidence>